<name>A0ABY8LE42_9RHOB</name>
<dbReference type="PANTHER" id="PTHR30632:SF0">
    <property type="entry name" value="SULFATE-BINDING PROTEIN"/>
    <property type="match status" value="1"/>
</dbReference>
<dbReference type="PROSITE" id="PS51318">
    <property type="entry name" value="TAT"/>
    <property type="match status" value="1"/>
</dbReference>
<dbReference type="InterPro" id="IPR006311">
    <property type="entry name" value="TAT_signal"/>
</dbReference>
<comment type="similarity">
    <text evidence="1">Belongs to the bacterial solute-binding protein ModA family.</text>
</comment>
<proteinExistence type="inferred from homology"/>
<evidence type="ECO:0000256" key="1">
    <source>
        <dbReference type="ARBA" id="ARBA00009175"/>
    </source>
</evidence>
<dbReference type="RefSeq" id="WP_279965638.1">
    <property type="nucleotide sequence ID" value="NZ_CP122537.1"/>
</dbReference>
<reference evidence="4 5" key="1">
    <citation type="submission" date="2023-04" db="EMBL/GenBank/DDBJ databases">
        <title>Jannaschia ovalis sp. nov., a marine bacterium isolated from sea tidal flat.</title>
        <authorList>
            <person name="Kwon D.Y."/>
            <person name="Kim J.-J."/>
        </authorList>
    </citation>
    <scope>NUCLEOTIDE SEQUENCE [LARGE SCALE GENOMIC DNA]</scope>
    <source>
        <strain evidence="4 5">GRR-S6-38</strain>
    </source>
</reference>
<evidence type="ECO:0000256" key="2">
    <source>
        <dbReference type="ARBA" id="ARBA00022723"/>
    </source>
</evidence>
<gene>
    <name evidence="4" type="primary">modA</name>
    <name evidence="4" type="ORF">P8627_01095</name>
</gene>
<dbReference type="PIRSF" id="PIRSF004846">
    <property type="entry name" value="ModA"/>
    <property type="match status" value="1"/>
</dbReference>
<dbReference type="Gene3D" id="3.40.190.10">
    <property type="entry name" value="Periplasmic binding protein-like II"/>
    <property type="match status" value="2"/>
</dbReference>
<dbReference type="SUPFAM" id="SSF53850">
    <property type="entry name" value="Periplasmic binding protein-like II"/>
    <property type="match status" value="1"/>
</dbReference>
<keyword evidence="3" id="KW-0732">Signal</keyword>
<dbReference type="PANTHER" id="PTHR30632">
    <property type="entry name" value="MOLYBDATE-BINDING PERIPLASMIC PROTEIN"/>
    <property type="match status" value="1"/>
</dbReference>
<dbReference type="NCBIfam" id="TIGR01256">
    <property type="entry name" value="modA"/>
    <property type="match status" value="1"/>
</dbReference>
<sequence>MTAPRSRSDPTRRALLAGAAALAVAGAAGAGGGLVVLAAASLKPALDDILTGWPGPVAVSYLGSGTAARQAAAGAPADLVILAATDWMDWLETQGALAGPAVPVAGNRLVLVGPPGAAPLALERDALLARLGPAGRIALGDPMSVPAGRYAQQALETLGLWETLRPRAVLAENVRAALAYVARGDLALGVVYGSDARGTGVAELVAVPPESHRPIVYPAALLRGAAPGARALLDRIVASGAVFAAHGFAPAPAA</sequence>
<protein>
    <submittedName>
        <fullName evidence="4">Molybdate ABC transporter substrate-binding protein</fullName>
    </submittedName>
</protein>
<evidence type="ECO:0000256" key="3">
    <source>
        <dbReference type="ARBA" id="ARBA00022729"/>
    </source>
</evidence>
<evidence type="ECO:0000313" key="5">
    <source>
        <dbReference type="Proteomes" id="UP001243420"/>
    </source>
</evidence>
<keyword evidence="5" id="KW-1185">Reference proteome</keyword>
<dbReference type="Proteomes" id="UP001243420">
    <property type="component" value="Chromosome"/>
</dbReference>
<organism evidence="4 5">
    <name type="scientific">Jannaschia ovalis</name>
    <dbReference type="NCBI Taxonomy" id="3038773"/>
    <lineage>
        <taxon>Bacteria</taxon>
        <taxon>Pseudomonadati</taxon>
        <taxon>Pseudomonadota</taxon>
        <taxon>Alphaproteobacteria</taxon>
        <taxon>Rhodobacterales</taxon>
        <taxon>Roseobacteraceae</taxon>
        <taxon>Jannaschia</taxon>
    </lineage>
</organism>
<dbReference type="Pfam" id="PF13531">
    <property type="entry name" value="SBP_bac_11"/>
    <property type="match status" value="1"/>
</dbReference>
<dbReference type="InterPro" id="IPR050682">
    <property type="entry name" value="ModA/WtpA"/>
</dbReference>
<accession>A0ABY8LE42</accession>
<evidence type="ECO:0000313" key="4">
    <source>
        <dbReference type="EMBL" id="WGH78887.1"/>
    </source>
</evidence>
<dbReference type="EMBL" id="CP122537">
    <property type="protein sequence ID" value="WGH78887.1"/>
    <property type="molecule type" value="Genomic_DNA"/>
</dbReference>
<keyword evidence="2" id="KW-0479">Metal-binding</keyword>
<dbReference type="InterPro" id="IPR005950">
    <property type="entry name" value="ModA"/>
</dbReference>